<dbReference type="InterPro" id="IPR011701">
    <property type="entry name" value="MFS"/>
</dbReference>
<evidence type="ECO:0000256" key="5">
    <source>
        <dbReference type="ARBA" id="ARBA00023136"/>
    </source>
</evidence>
<feature type="transmembrane region" description="Helical" evidence="6">
    <location>
        <begin position="196"/>
        <end position="218"/>
    </location>
</feature>
<dbReference type="InterPro" id="IPR020846">
    <property type="entry name" value="MFS_dom"/>
</dbReference>
<feature type="domain" description="Major facilitator superfamily (MFS) profile" evidence="7">
    <location>
        <begin position="70"/>
        <end position="517"/>
    </location>
</feature>
<feature type="transmembrane region" description="Helical" evidence="6">
    <location>
        <begin position="454"/>
        <end position="473"/>
    </location>
</feature>
<feature type="transmembrane region" description="Helical" evidence="6">
    <location>
        <begin position="336"/>
        <end position="354"/>
    </location>
</feature>
<gene>
    <name evidence="8" type="ORF">LTR84_009222</name>
</gene>
<dbReference type="GeneID" id="89977382"/>
<comment type="caution">
    <text evidence="8">The sequence shown here is derived from an EMBL/GenBank/DDBJ whole genome shotgun (WGS) entry which is preliminary data.</text>
</comment>
<dbReference type="RefSeq" id="XP_064700988.1">
    <property type="nucleotide sequence ID" value="XM_064852763.1"/>
</dbReference>
<evidence type="ECO:0000256" key="4">
    <source>
        <dbReference type="ARBA" id="ARBA00022989"/>
    </source>
</evidence>
<dbReference type="PROSITE" id="PS50850">
    <property type="entry name" value="MFS"/>
    <property type="match status" value="1"/>
</dbReference>
<dbReference type="PANTHER" id="PTHR43791:SF21">
    <property type="entry name" value="MAJOR FACILITATOR SUPERFAMILY (MFS) PROFILE DOMAIN-CONTAINING PROTEIN"/>
    <property type="match status" value="1"/>
</dbReference>
<evidence type="ECO:0000256" key="2">
    <source>
        <dbReference type="ARBA" id="ARBA00022448"/>
    </source>
</evidence>
<dbReference type="SUPFAM" id="SSF103473">
    <property type="entry name" value="MFS general substrate transporter"/>
    <property type="match status" value="1"/>
</dbReference>
<feature type="transmembrane region" description="Helical" evidence="6">
    <location>
        <begin position="230"/>
        <end position="251"/>
    </location>
</feature>
<organism evidence="8 9">
    <name type="scientific">Exophiala bonariae</name>
    <dbReference type="NCBI Taxonomy" id="1690606"/>
    <lineage>
        <taxon>Eukaryota</taxon>
        <taxon>Fungi</taxon>
        <taxon>Dikarya</taxon>
        <taxon>Ascomycota</taxon>
        <taxon>Pezizomycotina</taxon>
        <taxon>Eurotiomycetes</taxon>
        <taxon>Chaetothyriomycetidae</taxon>
        <taxon>Chaetothyriales</taxon>
        <taxon>Herpotrichiellaceae</taxon>
        <taxon>Exophiala</taxon>
    </lineage>
</organism>
<feature type="transmembrane region" description="Helical" evidence="6">
    <location>
        <begin position="366"/>
        <end position="385"/>
    </location>
</feature>
<keyword evidence="9" id="KW-1185">Reference proteome</keyword>
<sequence length="517" mass="57153">MADNSTKSEVNRHPRDVEDIADAMHQVHGEKDAAAVHDELVRSKAGGYIPLTSEEKHQSRALNLKFDIFVLPFCVLIYLLNGLDRSNLGNAQIGGFTKDLGIPADTINTATSLFFCTFVPLQPISTAIGKRVGQARWLSIISLGWGIMTLSHAFVKTKGQVIAVRLLIGVFEAGFYPTCVSYLATFYPRFDLAYRIALFYGSYAVAGAFGGLIAWGVFHINGSLYSWQYLFIIEGAITLLIAVITPFWLVAEPKKAWFLKEHERAYAERRMVMDASANLDSTYKMTKRDLVEGALDWKLWCVLPWNVLASIAPQGFTIFFPIVVKGLGYSGAKANLMTVPPYVVGTVVLLVVAASSDHFHERTIHILSGITVVIIGLILVIVLPLENTHARYGGLVILLAGTFVAAPITVAWLAGNTPEPGKRTLVLGINGWGNLGGIIGSELYKPKYGPDYHFPLKVTVGLIGVAWLGYAAYHFELRFANNLKARKIAQMTHEEIEEESRSDKRYADRKYTFVYSL</sequence>
<evidence type="ECO:0000313" key="8">
    <source>
        <dbReference type="EMBL" id="KAK5045359.1"/>
    </source>
</evidence>
<keyword evidence="2" id="KW-0813">Transport</keyword>
<keyword evidence="5 6" id="KW-0472">Membrane</keyword>
<comment type="subcellular location">
    <subcellularLocation>
        <location evidence="1">Membrane</location>
        <topology evidence="1">Multi-pass membrane protein</topology>
    </subcellularLocation>
</comment>
<reference evidence="8 9" key="1">
    <citation type="submission" date="2023-08" db="EMBL/GenBank/DDBJ databases">
        <title>Black Yeasts Isolated from many extreme environments.</title>
        <authorList>
            <person name="Coleine C."/>
            <person name="Stajich J.E."/>
            <person name="Selbmann L."/>
        </authorList>
    </citation>
    <scope>NUCLEOTIDE SEQUENCE [LARGE SCALE GENOMIC DNA]</scope>
    <source>
        <strain evidence="8 9">CCFEE 5792</strain>
    </source>
</reference>
<dbReference type="AlphaFoldDB" id="A0AAV9MV07"/>
<evidence type="ECO:0000256" key="1">
    <source>
        <dbReference type="ARBA" id="ARBA00004141"/>
    </source>
</evidence>
<feature type="transmembrane region" description="Helical" evidence="6">
    <location>
        <begin position="137"/>
        <end position="155"/>
    </location>
</feature>
<dbReference type="Proteomes" id="UP001358417">
    <property type="component" value="Unassembled WGS sequence"/>
</dbReference>
<feature type="transmembrane region" description="Helical" evidence="6">
    <location>
        <begin position="392"/>
        <end position="414"/>
    </location>
</feature>
<dbReference type="EMBL" id="JAVRRD010000037">
    <property type="protein sequence ID" value="KAK5045359.1"/>
    <property type="molecule type" value="Genomic_DNA"/>
</dbReference>
<dbReference type="Gene3D" id="1.20.1250.20">
    <property type="entry name" value="MFS general substrate transporter like domains"/>
    <property type="match status" value="2"/>
</dbReference>
<evidence type="ECO:0000256" key="6">
    <source>
        <dbReference type="SAM" id="Phobius"/>
    </source>
</evidence>
<evidence type="ECO:0000256" key="3">
    <source>
        <dbReference type="ARBA" id="ARBA00022692"/>
    </source>
</evidence>
<dbReference type="InterPro" id="IPR036259">
    <property type="entry name" value="MFS_trans_sf"/>
</dbReference>
<evidence type="ECO:0000313" key="9">
    <source>
        <dbReference type="Proteomes" id="UP001358417"/>
    </source>
</evidence>
<feature type="transmembrane region" description="Helical" evidence="6">
    <location>
        <begin position="62"/>
        <end position="80"/>
    </location>
</feature>
<dbReference type="FunFam" id="1.20.1250.20:FF:000013">
    <property type="entry name" value="MFS general substrate transporter"/>
    <property type="match status" value="1"/>
</dbReference>
<feature type="transmembrane region" description="Helical" evidence="6">
    <location>
        <begin position="305"/>
        <end position="324"/>
    </location>
</feature>
<dbReference type="GO" id="GO:0022857">
    <property type="term" value="F:transmembrane transporter activity"/>
    <property type="evidence" value="ECO:0007669"/>
    <property type="project" value="InterPro"/>
</dbReference>
<protein>
    <recommendedName>
        <fullName evidence="7">Major facilitator superfamily (MFS) profile domain-containing protein</fullName>
    </recommendedName>
</protein>
<evidence type="ECO:0000259" key="7">
    <source>
        <dbReference type="PROSITE" id="PS50850"/>
    </source>
</evidence>
<keyword evidence="3 6" id="KW-0812">Transmembrane</keyword>
<accession>A0AAV9MV07</accession>
<feature type="transmembrane region" description="Helical" evidence="6">
    <location>
        <begin position="162"/>
        <end position="184"/>
    </location>
</feature>
<dbReference type="PANTHER" id="PTHR43791">
    <property type="entry name" value="PERMEASE-RELATED"/>
    <property type="match status" value="1"/>
</dbReference>
<dbReference type="GO" id="GO:0016020">
    <property type="term" value="C:membrane"/>
    <property type="evidence" value="ECO:0007669"/>
    <property type="project" value="UniProtKB-SubCell"/>
</dbReference>
<name>A0AAV9MV07_9EURO</name>
<dbReference type="Pfam" id="PF07690">
    <property type="entry name" value="MFS_1"/>
    <property type="match status" value="1"/>
</dbReference>
<keyword evidence="4 6" id="KW-1133">Transmembrane helix</keyword>
<proteinExistence type="predicted"/>